<proteinExistence type="predicted"/>
<dbReference type="GeneID" id="75687773"/>
<organism evidence="1 2">
    <name type="scientific">uncultured phage cr35_1</name>
    <dbReference type="NCBI Taxonomy" id="2986408"/>
    <lineage>
        <taxon>Viruses</taxon>
        <taxon>Duplodnaviria</taxon>
        <taxon>Heunggongvirae</taxon>
        <taxon>Uroviricota</taxon>
        <taxon>Caudoviricetes</taxon>
        <taxon>Crassvirales</taxon>
        <taxon>Suoliviridae</taxon>
        <taxon>Bearivirinae</taxon>
        <taxon>Afonbuvirus</taxon>
        <taxon>Afonbuvirus coli</taxon>
    </lineage>
</organism>
<dbReference type="Pfam" id="PF24132">
    <property type="entry name" value="DUF7399"/>
    <property type="match status" value="1"/>
</dbReference>
<name>A0AAE7RYT9_9CAUD</name>
<gene>
    <name evidence="1" type="primary">gp_77143</name>
</gene>
<dbReference type="EMBL" id="MZ130499">
    <property type="protein sequence ID" value="QWM91320.1"/>
    <property type="molecule type" value="Genomic_DNA"/>
</dbReference>
<protein>
    <submittedName>
        <fullName evidence="1">Uncharacterized protein</fullName>
    </submittedName>
</protein>
<accession>A0AAE7RYT9</accession>
<dbReference type="KEGG" id="vg:75687773"/>
<sequence>MEGYKVIKDFSFAEKGDVFTKVEDLNLWELQKSEVVSDTETYTSMAFDSSTMEELANKDYVIWYSEEAQEGVDECECCCDKLEKVKEYVNTLIDTYTKDYNELMKDYNEGNVQQCVKVEAETVYHNLNKVLNSIKDLLDE</sequence>
<reference evidence="1 2" key="1">
    <citation type="submission" date="2021-04" db="EMBL/GenBank/DDBJ databases">
        <authorList>
            <person name="Shkoporov A.N."/>
            <person name="Stockdale S.R."/>
            <person name="Guerin E."/>
            <person name="Ross R.P."/>
            <person name="Hill C."/>
        </authorList>
    </citation>
    <scope>NUCLEOTIDE SEQUENCE [LARGE SCALE GENOMIC DNA]</scope>
    <source>
        <strain evidence="2">cr35_1</strain>
    </source>
</reference>
<dbReference type="RefSeq" id="YP_010510260.1">
    <property type="nucleotide sequence ID" value="NC_067217.1"/>
</dbReference>
<keyword evidence="2" id="KW-1185">Reference proteome</keyword>
<evidence type="ECO:0000313" key="1">
    <source>
        <dbReference type="EMBL" id="QWM91320.1"/>
    </source>
</evidence>
<dbReference type="Proteomes" id="UP000828011">
    <property type="component" value="Segment"/>
</dbReference>
<dbReference type="InterPro" id="IPR055823">
    <property type="entry name" value="DUF7399"/>
</dbReference>
<evidence type="ECO:0000313" key="2">
    <source>
        <dbReference type="Proteomes" id="UP000828011"/>
    </source>
</evidence>